<dbReference type="AlphaFoldDB" id="Q8IGB5"/>
<dbReference type="AGR" id="FB:FBgn0050373"/>
<sequence length="179" mass="20397">SLNRQLFNQFCYEICLSFPSKMLRLLTKTRVLRQLMPATGATPPASRFYAKNQGAASQKSDDDMVSDEPIKFFGSQAATWRAKDTRSGGSDETLWYQPYVISASLAIFLLYFCALREESDIDLRLEGNLYEHVSGLEEVQLTVNYRYNKEHGLDTKEQERRLRELGVDLGQLDAKLAAQ</sequence>
<gene>
    <name evidence="3" type="ORF">CG30373</name>
</gene>
<dbReference type="FlyBase" id="FBgn0050373">
    <property type="gene designation" value="CG30373"/>
</dbReference>
<dbReference type="EMBL" id="BT001862">
    <property type="protein sequence ID" value="AAN71628.1"/>
    <property type="molecule type" value="mRNA"/>
</dbReference>
<dbReference type="Pfam" id="PF15013">
    <property type="entry name" value="CCSMST1"/>
    <property type="match status" value="1"/>
</dbReference>
<feature type="transmembrane region" description="Helical" evidence="1">
    <location>
        <begin position="96"/>
        <end position="115"/>
    </location>
</feature>
<dbReference type="PANTHER" id="PTHR35268">
    <property type="entry name" value="PROTEIN CCSMST1"/>
    <property type="match status" value="1"/>
</dbReference>
<evidence type="ECO:0000313" key="3">
    <source>
        <dbReference type="FlyBase" id="FBgn0050373"/>
    </source>
</evidence>
<reference evidence="2" key="1">
    <citation type="submission" date="2002-11" db="EMBL/GenBank/DDBJ databases">
        <authorList>
            <person name="Stapleton M."/>
            <person name="Brokstein P."/>
            <person name="Hong L."/>
            <person name="Agbayani A."/>
            <person name="Carlson J."/>
            <person name="Champe M."/>
            <person name="Chavez C."/>
            <person name="Dorsett V."/>
            <person name="Dresnek D."/>
            <person name="Farfan D."/>
            <person name="Frise E."/>
            <person name="George R."/>
            <person name="Gonzalez M."/>
            <person name="Guarin H."/>
            <person name="Kronmiller B."/>
            <person name="Li P."/>
            <person name="Liao G."/>
            <person name="Miranda A."/>
            <person name="Mungall C.J."/>
            <person name="Nunoo J."/>
            <person name="Pacleb J."/>
            <person name="Paragas V."/>
            <person name="Park S."/>
            <person name="Patel S."/>
            <person name="Phouanenavong S."/>
            <person name="Wan K."/>
            <person name="Yu C."/>
            <person name="Lewis S.E."/>
            <person name="Rubin G.M."/>
            <person name="Celniker S."/>
        </authorList>
    </citation>
    <scope>NUCLEOTIDE SEQUENCE</scope>
    <source>
        <strain evidence="2">Berkeley</strain>
    </source>
</reference>
<evidence type="ECO:0000313" key="2">
    <source>
        <dbReference type="EMBL" id="AAN71628.1"/>
    </source>
</evidence>
<dbReference type="VEuPathDB" id="VectorBase:FBgn0050373"/>
<accession>Q8IGB5</accession>
<feature type="non-terminal residue" evidence="2">
    <location>
        <position position="1"/>
    </location>
</feature>
<keyword evidence="1" id="KW-0812">Transmembrane</keyword>
<dbReference type="Bgee" id="FBgn0050373">
    <property type="expression patterns" value="Expressed in transmedullary neuron Tm5c (Drosophila) in brain and 128 other cell types or tissues"/>
</dbReference>
<dbReference type="HOGENOM" id="CLU_141828_0_0_1"/>
<protein>
    <submittedName>
        <fullName evidence="2">RH67738p</fullName>
    </submittedName>
</protein>
<dbReference type="PANTHER" id="PTHR35268:SF1">
    <property type="entry name" value="UBIQUINOL-CYTOCHROME-C REDUCTASE COMPLEX ASSEMBLY FACTOR 4"/>
    <property type="match status" value="1"/>
</dbReference>
<keyword evidence="1" id="KW-0472">Membrane</keyword>
<dbReference type="OrthoDB" id="5783753at2759"/>
<organism evidence="2">
    <name type="scientific">Drosophila melanogaster</name>
    <name type="common">Fruit fly</name>
    <dbReference type="NCBI Taxonomy" id="7227"/>
    <lineage>
        <taxon>Eukaryota</taxon>
        <taxon>Metazoa</taxon>
        <taxon>Ecdysozoa</taxon>
        <taxon>Arthropoda</taxon>
        <taxon>Hexapoda</taxon>
        <taxon>Insecta</taxon>
        <taxon>Pterygota</taxon>
        <taxon>Neoptera</taxon>
        <taxon>Endopterygota</taxon>
        <taxon>Diptera</taxon>
        <taxon>Brachycera</taxon>
        <taxon>Muscomorpha</taxon>
        <taxon>Ephydroidea</taxon>
        <taxon>Drosophilidae</taxon>
        <taxon>Drosophila</taxon>
        <taxon>Sophophora</taxon>
    </lineage>
</organism>
<keyword evidence="1" id="KW-1133">Transmembrane helix</keyword>
<dbReference type="ExpressionAtlas" id="Q8IGB5">
    <property type="expression patterns" value="baseline and differential"/>
</dbReference>
<dbReference type="InterPro" id="IPR029160">
    <property type="entry name" value="UQCC4"/>
</dbReference>
<proteinExistence type="evidence at transcript level"/>
<evidence type="ECO:0000256" key="1">
    <source>
        <dbReference type="SAM" id="Phobius"/>
    </source>
</evidence>
<name>Q8IGB5_DROME</name>